<evidence type="ECO:0000313" key="2">
    <source>
        <dbReference type="EMBL" id="CAE0434571.1"/>
    </source>
</evidence>
<accession>A0A7S3LKX2</accession>
<evidence type="ECO:0000259" key="1">
    <source>
        <dbReference type="Pfam" id="PF00856"/>
    </source>
</evidence>
<reference evidence="2" key="1">
    <citation type="submission" date="2021-01" db="EMBL/GenBank/DDBJ databases">
        <authorList>
            <person name="Corre E."/>
            <person name="Pelletier E."/>
            <person name="Niang G."/>
            <person name="Scheremetjew M."/>
            <person name="Finn R."/>
            <person name="Kale V."/>
            <person name="Holt S."/>
            <person name="Cochrane G."/>
            <person name="Meng A."/>
            <person name="Brown T."/>
            <person name="Cohen L."/>
        </authorList>
    </citation>
    <scope>NUCLEOTIDE SEQUENCE</scope>
    <source>
        <strain evidence="2">GSBS06</strain>
    </source>
</reference>
<dbReference type="GO" id="GO:0016279">
    <property type="term" value="F:protein-lysine N-methyltransferase activity"/>
    <property type="evidence" value="ECO:0007669"/>
    <property type="project" value="TreeGrafter"/>
</dbReference>
<dbReference type="InterPro" id="IPR001214">
    <property type="entry name" value="SET_dom"/>
</dbReference>
<dbReference type="Gene3D" id="3.90.1410.10">
    <property type="entry name" value="set domain protein methyltransferase, domain 1"/>
    <property type="match status" value="1"/>
</dbReference>
<name>A0A7S3LKX2_9STRA</name>
<dbReference type="CDD" id="cd10527">
    <property type="entry name" value="SET_LSMT"/>
    <property type="match status" value="1"/>
</dbReference>
<feature type="domain" description="SET" evidence="1">
    <location>
        <begin position="65"/>
        <end position="271"/>
    </location>
</feature>
<dbReference type="AlphaFoldDB" id="A0A7S3LKX2"/>
<gene>
    <name evidence="2" type="ORF">ASTO00021_LOCUS4866</name>
</gene>
<protein>
    <recommendedName>
        <fullName evidence="1">SET domain-containing protein</fullName>
    </recommendedName>
</protein>
<dbReference type="InterPro" id="IPR046341">
    <property type="entry name" value="SET_dom_sf"/>
</dbReference>
<dbReference type="PANTHER" id="PTHR13271:SF153">
    <property type="entry name" value="SET DOMAIN-CONTAINING PROTEIN"/>
    <property type="match status" value="1"/>
</dbReference>
<dbReference type="InterPro" id="IPR050600">
    <property type="entry name" value="SETD3_SETD6_MTase"/>
</dbReference>
<sequence length="324" mass="36820">MNGLTFKRSYFQLLYIIVNVVELRCSFCEDILSHFESLKNWIGDDGKGFVSEQIDLVSLGNPFNGRGIVAKSSLTNHEIIARIPLSKLINVEHADASILNENDELYYLREADVVSLFLLLELDKGQQSFWYPYLRLLPGNVSHSPLFMSSKQLEIVRASNHAAFLAFERFQKTAESRFKEINIRFRKHQDPIPWTLSQFKTALAIVQSRLFSVQVEKDHIWHKASCLVPLADMFNTAFVTNADCATNKQSTHFECFTTTTVSKGEQLLLPYMNVDPSSNHTDLHLWLSYGFTLGTGPGDTNAESTCSQTLHELRLSLFNETKVS</sequence>
<proteinExistence type="predicted"/>
<dbReference type="EMBL" id="HBIN01006656">
    <property type="protein sequence ID" value="CAE0434571.1"/>
    <property type="molecule type" value="Transcribed_RNA"/>
</dbReference>
<organism evidence="2">
    <name type="scientific">Aplanochytrium stocchinoi</name>
    <dbReference type="NCBI Taxonomy" id="215587"/>
    <lineage>
        <taxon>Eukaryota</taxon>
        <taxon>Sar</taxon>
        <taxon>Stramenopiles</taxon>
        <taxon>Bigyra</taxon>
        <taxon>Labyrinthulomycetes</taxon>
        <taxon>Thraustochytrida</taxon>
        <taxon>Thraustochytriidae</taxon>
        <taxon>Aplanochytrium</taxon>
    </lineage>
</organism>
<dbReference type="Pfam" id="PF00856">
    <property type="entry name" value="SET"/>
    <property type="match status" value="1"/>
</dbReference>
<dbReference type="PANTHER" id="PTHR13271">
    <property type="entry name" value="UNCHARACTERIZED PUTATIVE METHYLTRANSFERASE"/>
    <property type="match status" value="1"/>
</dbReference>
<dbReference type="SUPFAM" id="SSF82199">
    <property type="entry name" value="SET domain"/>
    <property type="match status" value="1"/>
</dbReference>